<comment type="cofactor">
    <cofactor evidence="1">
        <name>a divalent metal cation</name>
        <dbReference type="ChEBI" id="CHEBI:60240"/>
    </cofactor>
</comment>
<evidence type="ECO:0000256" key="6">
    <source>
        <dbReference type="PROSITE-ProRule" id="PRU00309"/>
    </source>
</evidence>
<feature type="domain" description="THAP-type" evidence="7">
    <location>
        <begin position="1"/>
        <end position="91"/>
    </location>
</feature>
<dbReference type="Proteomes" id="UP000515163">
    <property type="component" value="Unplaced"/>
</dbReference>
<dbReference type="SUPFAM" id="SSF57716">
    <property type="entry name" value="Glucocorticoid receptor-like (DNA-binding domain)"/>
    <property type="match status" value="1"/>
</dbReference>
<reference evidence="9" key="1">
    <citation type="submission" date="2025-08" db="UniProtKB">
        <authorList>
            <consortium name="RefSeq"/>
        </authorList>
    </citation>
    <scope>IDENTIFICATION</scope>
    <source>
        <tissue evidence="9">Tentacle</tissue>
    </source>
</reference>
<dbReference type="KEGG" id="aten:116306983"/>
<dbReference type="OrthoDB" id="6369483at2759"/>
<dbReference type="InParanoid" id="A0A6P8J4Q6"/>
<sequence>MVFCIIVGCSTRSGRDKDFSFFRVPCVVTNRGELEEELSRERRTRWPSAISRDNLTDKILDSQRICSRHFVSGKAASIWDRHNVDWMPTLNLGHSKTAPNALSAEAKKARADREKERRKRSLEWQAMEVAEKVKIINEPGLCVSNIDFETVDLTESVEGIEQDGNEAASESPAHCTDDILASAAQSLKLVDKASQTEEFEYLFEQRQPECFSERYFLESNDCDERVRFYTGLPCFAILQKTFRYVSPHVTYKSKRLSQFQEFVLVLIRLRLNVFMQDLTYRFEVTRRTVNRIFHAWMIIMDERLSPLIHWPDREALQSTMPQCFQYSFAKRATCIIDCYEVFINKQSNYLARAQPFSNYKHHNTVKVLIGITHQGTVSFVSQAWGGRTSDKFLTENCGFLDKL</sequence>
<dbReference type="PROSITE" id="PS50950">
    <property type="entry name" value="ZF_THAP"/>
    <property type="match status" value="1"/>
</dbReference>
<evidence type="ECO:0000256" key="3">
    <source>
        <dbReference type="ARBA" id="ARBA00022771"/>
    </source>
</evidence>
<dbReference type="Pfam" id="PF13613">
    <property type="entry name" value="HTH_Tnp_4"/>
    <property type="match status" value="1"/>
</dbReference>
<evidence type="ECO:0000256" key="1">
    <source>
        <dbReference type="ARBA" id="ARBA00001968"/>
    </source>
</evidence>
<name>A0A6P8J4Q6_ACTTE</name>
<dbReference type="InterPro" id="IPR027805">
    <property type="entry name" value="Transposase_HTH_dom"/>
</dbReference>
<keyword evidence="3 6" id="KW-0863">Zinc-finger</keyword>
<dbReference type="GO" id="GO:0008270">
    <property type="term" value="F:zinc ion binding"/>
    <property type="evidence" value="ECO:0007669"/>
    <property type="project" value="UniProtKB-KW"/>
</dbReference>
<protein>
    <submittedName>
        <fullName evidence="9">Uncharacterized protein LOC116306983</fullName>
    </submittedName>
</protein>
<evidence type="ECO:0000256" key="2">
    <source>
        <dbReference type="ARBA" id="ARBA00022723"/>
    </source>
</evidence>
<accession>A0A6P8J4Q6</accession>
<keyword evidence="5 6" id="KW-0238">DNA-binding</keyword>
<proteinExistence type="predicted"/>
<evidence type="ECO:0000259" key="7">
    <source>
        <dbReference type="PROSITE" id="PS50950"/>
    </source>
</evidence>
<dbReference type="Pfam" id="PF13359">
    <property type="entry name" value="DDE_Tnp_4"/>
    <property type="match status" value="1"/>
</dbReference>
<dbReference type="RefSeq" id="XP_031572978.1">
    <property type="nucleotide sequence ID" value="XM_031717118.1"/>
</dbReference>
<evidence type="ECO:0000256" key="5">
    <source>
        <dbReference type="ARBA" id="ARBA00023125"/>
    </source>
</evidence>
<keyword evidence="8" id="KW-1185">Reference proteome</keyword>
<dbReference type="GeneID" id="116306983"/>
<evidence type="ECO:0000256" key="4">
    <source>
        <dbReference type="ARBA" id="ARBA00022833"/>
    </source>
</evidence>
<dbReference type="InterPro" id="IPR006612">
    <property type="entry name" value="THAP_Znf"/>
</dbReference>
<dbReference type="SMART" id="SM00980">
    <property type="entry name" value="THAP"/>
    <property type="match status" value="1"/>
</dbReference>
<dbReference type="GO" id="GO:0003677">
    <property type="term" value="F:DNA binding"/>
    <property type="evidence" value="ECO:0007669"/>
    <property type="project" value="UniProtKB-UniRule"/>
</dbReference>
<keyword evidence="4" id="KW-0862">Zinc</keyword>
<evidence type="ECO:0000313" key="8">
    <source>
        <dbReference type="Proteomes" id="UP000515163"/>
    </source>
</evidence>
<organism evidence="8 9">
    <name type="scientific">Actinia tenebrosa</name>
    <name type="common">Australian red waratah sea anemone</name>
    <dbReference type="NCBI Taxonomy" id="6105"/>
    <lineage>
        <taxon>Eukaryota</taxon>
        <taxon>Metazoa</taxon>
        <taxon>Cnidaria</taxon>
        <taxon>Anthozoa</taxon>
        <taxon>Hexacorallia</taxon>
        <taxon>Actiniaria</taxon>
        <taxon>Actiniidae</taxon>
        <taxon>Actinia</taxon>
    </lineage>
</organism>
<keyword evidence="2" id="KW-0479">Metal-binding</keyword>
<evidence type="ECO:0000313" key="9">
    <source>
        <dbReference type="RefSeq" id="XP_031572978.1"/>
    </source>
</evidence>
<dbReference type="PANTHER" id="PTHR23080:SF144">
    <property type="entry name" value="SPINDLE AND KINETOCHORE ASSOCIATED COMPLEX SUBUNIT 3"/>
    <property type="match status" value="1"/>
</dbReference>
<gene>
    <name evidence="9" type="primary">LOC116306983</name>
</gene>
<dbReference type="AlphaFoldDB" id="A0A6P8J4Q6"/>
<dbReference type="InterPro" id="IPR027806">
    <property type="entry name" value="HARBI1_dom"/>
</dbReference>
<dbReference type="PANTHER" id="PTHR23080">
    <property type="entry name" value="THAP DOMAIN PROTEIN"/>
    <property type="match status" value="1"/>
</dbReference>
<dbReference type="Pfam" id="PF05485">
    <property type="entry name" value="THAP"/>
    <property type="match status" value="1"/>
</dbReference>